<dbReference type="AlphaFoldDB" id="A0A4Y2U485"/>
<protein>
    <submittedName>
        <fullName evidence="1">Uncharacterized protein</fullName>
    </submittedName>
</protein>
<comment type="caution">
    <text evidence="1">The sequence shown here is derived from an EMBL/GenBank/DDBJ whole genome shotgun (WGS) entry which is preliminary data.</text>
</comment>
<name>A0A4Y2U485_ARAVE</name>
<keyword evidence="2" id="KW-1185">Reference proteome</keyword>
<dbReference type="Proteomes" id="UP000499080">
    <property type="component" value="Unassembled WGS sequence"/>
</dbReference>
<accession>A0A4Y2U485</accession>
<dbReference type="EMBL" id="BGPR01033716">
    <property type="protein sequence ID" value="GBO07785.1"/>
    <property type="molecule type" value="Genomic_DNA"/>
</dbReference>
<organism evidence="1 2">
    <name type="scientific">Araneus ventricosus</name>
    <name type="common">Orbweaver spider</name>
    <name type="synonym">Epeira ventricosa</name>
    <dbReference type="NCBI Taxonomy" id="182803"/>
    <lineage>
        <taxon>Eukaryota</taxon>
        <taxon>Metazoa</taxon>
        <taxon>Ecdysozoa</taxon>
        <taxon>Arthropoda</taxon>
        <taxon>Chelicerata</taxon>
        <taxon>Arachnida</taxon>
        <taxon>Araneae</taxon>
        <taxon>Araneomorphae</taxon>
        <taxon>Entelegynae</taxon>
        <taxon>Araneoidea</taxon>
        <taxon>Araneidae</taxon>
        <taxon>Araneus</taxon>
    </lineage>
</organism>
<evidence type="ECO:0000313" key="1">
    <source>
        <dbReference type="EMBL" id="GBO07785.1"/>
    </source>
</evidence>
<sequence length="94" mass="10355">MFNPTEFNVLAFNVGVTGKVTSAASNYSSKLQDTSLSSLRVNQKFPTCGTRTPRVLEELIGGLEIKVSNSGNKETLGIKIFAEFCFHKNRIAQR</sequence>
<reference evidence="1 2" key="1">
    <citation type="journal article" date="2019" name="Sci. Rep.">
        <title>Orb-weaving spider Araneus ventricosus genome elucidates the spidroin gene catalogue.</title>
        <authorList>
            <person name="Kono N."/>
            <person name="Nakamura H."/>
            <person name="Ohtoshi R."/>
            <person name="Moran D.A.P."/>
            <person name="Shinohara A."/>
            <person name="Yoshida Y."/>
            <person name="Fujiwara M."/>
            <person name="Mori M."/>
            <person name="Tomita M."/>
            <person name="Arakawa K."/>
        </authorList>
    </citation>
    <scope>NUCLEOTIDE SEQUENCE [LARGE SCALE GENOMIC DNA]</scope>
</reference>
<proteinExistence type="predicted"/>
<evidence type="ECO:0000313" key="2">
    <source>
        <dbReference type="Proteomes" id="UP000499080"/>
    </source>
</evidence>
<gene>
    <name evidence="1" type="ORF">AVEN_148502_1</name>
</gene>